<dbReference type="PANTHER" id="PTHR33991:SF1">
    <property type="entry name" value="DNA REPAIR PROTEIN RECO"/>
    <property type="match status" value="1"/>
</dbReference>
<comment type="function">
    <text evidence="1 8">Involved in DNA repair and RecF pathway recombination.</text>
</comment>
<dbReference type="Proteomes" id="UP000322915">
    <property type="component" value="Unassembled WGS sequence"/>
</dbReference>
<dbReference type="InterPro" id="IPR022572">
    <property type="entry name" value="DNA_rep/recomb_RecO_N"/>
</dbReference>
<protein>
    <recommendedName>
        <fullName evidence="3 8">DNA repair protein RecO</fullName>
    </recommendedName>
    <alternativeName>
        <fullName evidence="7 8">Recombination protein O</fullName>
    </alternativeName>
</protein>
<sequence>MDSDFYTAYLLHRRPYSDSQVMLDMLVEGVGQLRMIARISGRQATKHKAQLQPFQPLLVHYSGKYDLKYINKFELHGTPLFLKGDELYCGFYLNELTNRIVPINEPIEQVFHLYKTHLENLNSGANLQAVLRSYEFQLLELLGYGVDFSFDASGEPIDETQTYSYFPEFGFLVQEDTRSGFSGLQLNAIANHDFSQTDVLYMAKQLSRYLLKPLLGNKPLKSRELFSASQ</sequence>
<feature type="domain" description="DNA replication/recombination mediator RecO N-terminal" evidence="9">
    <location>
        <begin position="7"/>
        <end position="76"/>
    </location>
</feature>
<dbReference type="InterPro" id="IPR042242">
    <property type="entry name" value="RecO_C"/>
</dbReference>
<evidence type="ECO:0000256" key="6">
    <source>
        <dbReference type="ARBA" id="ARBA00023204"/>
    </source>
</evidence>
<evidence type="ECO:0000313" key="13">
    <source>
        <dbReference type="Proteomes" id="UP000027154"/>
    </source>
</evidence>
<keyword evidence="4 8" id="KW-0227">DNA damage</keyword>
<dbReference type="InterPro" id="IPR012340">
    <property type="entry name" value="NA-bd_OB-fold"/>
</dbReference>
<dbReference type="SUPFAM" id="SSF57863">
    <property type="entry name" value="ArfGap/RecO-like zinc finger"/>
    <property type="match status" value="1"/>
</dbReference>
<evidence type="ECO:0000313" key="14">
    <source>
        <dbReference type="Proteomes" id="UP000322915"/>
    </source>
</evidence>
<dbReference type="GO" id="GO:0006310">
    <property type="term" value="P:DNA recombination"/>
    <property type="evidence" value="ECO:0007669"/>
    <property type="project" value="UniProtKB-UniRule"/>
</dbReference>
<evidence type="ECO:0000256" key="7">
    <source>
        <dbReference type="ARBA" id="ARBA00033409"/>
    </source>
</evidence>
<keyword evidence="5 8" id="KW-0233">DNA recombination</keyword>
<dbReference type="Gene3D" id="1.20.1440.120">
    <property type="entry name" value="Recombination protein O, C-terminal domain"/>
    <property type="match status" value="1"/>
</dbReference>
<dbReference type="EMBL" id="SEUJ01000071">
    <property type="protein sequence ID" value="KAA1155725.1"/>
    <property type="molecule type" value="Genomic_DNA"/>
</dbReference>
<dbReference type="AlphaFoldDB" id="A0A063KV37"/>
<organism evidence="11 15">
    <name type="scientific">Pseudoalteromonas fuliginea</name>
    <dbReference type="NCBI Taxonomy" id="1872678"/>
    <lineage>
        <taxon>Bacteria</taxon>
        <taxon>Pseudomonadati</taxon>
        <taxon>Pseudomonadota</taxon>
        <taxon>Gammaproteobacteria</taxon>
        <taxon>Alteromonadales</taxon>
        <taxon>Pseudoalteromonadaceae</taxon>
        <taxon>Pseudoalteromonas</taxon>
    </lineage>
</organism>
<dbReference type="Pfam" id="PF11967">
    <property type="entry name" value="RecO_N"/>
    <property type="match status" value="1"/>
</dbReference>
<dbReference type="OrthoDB" id="9804792at2"/>
<dbReference type="NCBIfam" id="TIGR00613">
    <property type="entry name" value="reco"/>
    <property type="match status" value="1"/>
</dbReference>
<evidence type="ECO:0000256" key="2">
    <source>
        <dbReference type="ARBA" id="ARBA00007452"/>
    </source>
</evidence>
<dbReference type="EMBL" id="SEUK01000049">
    <property type="protein sequence ID" value="KAA1160243.1"/>
    <property type="molecule type" value="Genomic_DNA"/>
</dbReference>
<dbReference type="SUPFAM" id="SSF50249">
    <property type="entry name" value="Nucleic acid-binding proteins"/>
    <property type="match status" value="1"/>
</dbReference>
<dbReference type="InterPro" id="IPR037278">
    <property type="entry name" value="ARFGAP/RecO"/>
</dbReference>
<gene>
    <name evidence="8 11" type="primary">recO</name>
    <name evidence="12" type="ORF">DC53_07390</name>
    <name evidence="11" type="ORF">EU508_10910</name>
    <name evidence="10" type="ORF">EU509_11455</name>
</gene>
<evidence type="ECO:0000256" key="3">
    <source>
        <dbReference type="ARBA" id="ARBA00021310"/>
    </source>
</evidence>
<comment type="caution">
    <text evidence="11">The sequence shown here is derived from an EMBL/GenBank/DDBJ whole genome shotgun (WGS) entry which is preliminary data.</text>
</comment>
<evidence type="ECO:0000256" key="5">
    <source>
        <dbReference type="ARBA" id="ARBA00023172"/>
    </source>
</evidence>
<dbReference type="PANTHER" id="PTHR33991">
    <property type="entry name" value="DNA REPAIR PROTEIN RECO"/>
    <property type="match status" value="1"/>
</dbReference>
<dbReference type="InterPro" id="IPR003717">
    <property type="entry name" value="RecO"/>
</dbReference>
<evidence type="ECO:0000313" key="15">
    <source>
        <dbReference type="Proteomes" id="UP000324162"/>
    </source>
</evidence>
<evidence type="ECO:0000313" key="12">
    <source>
        <dbReference type="EMBL" id="KDC51772.1"/>
    </source>
</evidence>
<keyword evidence="6 8" id="KW-0234">DNA repair</keyword>
<evidence type="ECO:0000256" key="8">
    <source>
        <dbReference type="HAMAP-Rule" id="MF_00201"/>
    </source>
</evidence>
<evidence type="ECO:0000313" key="10">
    <source>
        <dbReference type="EMBL" id="KAA1155725.1"/>
    </source>
</evidence>
<dbReference type="Pfam" id="PF02565">
    <property type="entry name" value="RecO_C"/>
    <property type="match status" value="1"/>
</dbReference>
<comment type="similarity">
    <text evidence="2 8">Belongs to the RecO family.</text>
</comment>
<dbReference type="GO" id="GO:0006302">
    <property type="term" value="P:double-strand break repair"/>
    <property type="evidence" value="ECO:0007669"/>
    <property type="project" value="TreeGrafter"/>
</dbReference>
<keyword evidence="14" id="KW-1185">Reference proteome</keyword>
<dbReference type="HAMAP" id="MF_00201">
    <property type="entry name" value="RecO"/>
    <property type="match status" value="1"/>
</dbReference>
<evidence type="ECO:0000259" key="9">
    <source>
        <dbReference type="Pfam" id="PF11967"/>
    </source>
</evidence>
<dbReference type="Proteomes" id="UP000027154">
    <property type="component" value="Unassembled WGS sequence"/>
</dbReference>
<dbReference type="Proteomes" id="UP000324162">
    <property type="component" value="Unassembled WGS sequence"/>
</dbReference>
<dbReference type="Gene3D" id="2.40.50.140">
    <property type="entry name" value="Nucleic acid-binding proteins"/>
    <property type="match status" value="1"/>
</dbReference>
<proteinExistence type="inferred from homology"/>
<dbReference type="RefSeq" id="WP_007377525.1">
    <property type="nucleotide sequence ID" value="NZ_JBBMQV010000023.1"/>
</dbReference>
<evidence type="ECO:0000256" key="1">
    <source>
        <dbReference type="ARBA" id="ARBA00003065"/>
    </source>
</evidence>
<accession>A0A063KV37</accession>
<evidence type="ECO:0000313" key="11">
    <source>
        <dbReference type="EMBL" id="KAA1160243.1"/>
    </source>
</evidence>
<evidence type="ECO:0000256" key="4">
    <source>
        <dbReference type="ARBA" id="ARBA00022763"/>
    </source>
</evidence>
<reference evidence="12 13" key="1">
    <citation type="submission" date="2014-04" db="EMBL/GenBank/DDBJ databases">
        <title>Pseudoalteromonas galatheae sp. nov., isolated from a deep-sea polychaete near Canal Concepcion, Chile.</title>
        <authorList>
            <person name="Machado H.R."/>
            <person name="Gram L."/>
            <person name="Vynne N.G."/>
        </authorList>
    </citation>
    <scope>NUCLEOTIDE SEQUENCE [LARGE SCALE GENOMIC DNA]</scope>
    <source>
        <strain evidence="12 13">KMM216</strain>
    </source>
</reference>
<name>A0A063KV37_9GAMM</name>
<dbReference type="GO" id="GO:0043590">
    <property type="term" value="C:bacterial nucleoid"/>
    <property type="evidence" value="ECO:0007669"/>
    <property type="project" value="TreeGrafter"/>
</dbReference>
<dbReference type="EMBL" id="JJNZ01000021">
    <property type="protein sequence ID" value="KDC51772.1"/>
    <property type="molecule type" value="Genomic_DNA"/>
</dbReference>
<reference evidence="14 15" key="2">
    <citation type="submission" date="2019-01" db="EMBL/GenBank/DDBJ databases">
        <title>Genome sequences of marine Pseudoalteromonas species.</title>
        <authorList>
            <person name="Boraston A.B."/>
            <person name="Hehemann J.-H."/>
            <person name="Vickers C.J."/>
            <person name="Salama-Alber O."/>
            <person name="Abe K."/>
            <person name="Hettle A.J."/>
        </authorList>
    </citation>
    <scope>NUCLEOTIDE SEQUENCE [LARGE SCALE GENOMIC DNA]</scope>
    <source>
        <strain evidence="11 15">PS42</strain>
        <strain evidence="10 14">PS47</strain>
    </source>
</reference>